<proteinExistence type="predicted"/>
<organism evidence="2 3">
    <name type="scientific">Companilactobacillus farciminis</name>
    <dbReference type="NCBI Taxonomy" id="1612"/>
    <lineage>
        <taxon>Bacteria</taxon>
        <taxon>Bacillati</taxon>
        <taxon>Bacillota</taxon>
        <taxon>Bacilli</taxon>
        <taxon>Lactobacillales</taxon>
        <taxon>Lactobacillaceae</taxon>
        <taxon>Companilactobacillus</taxon>
    </lineage>
</organism>
<sequence length="47" mass="5540">MDKKIKYRITNIDELAKKLKKAQALSEELASVLKEIDEFKAKIRFDE</sequence>
<feature type="coiled-coil region" evidence="1">
    <location>
        <begin position="12"/>
        <end position="42"/>
    </location>
</feature>
<protein>
    <submittedName>
        <fullName evidence="2">Uncharacterized protein</fullName>
    </submittedName>
</protein>
<accession>A0A921HU37</accession>
<comment type="caution">
    <text evidence="2">The sequence shown here is derived from an EMBL/GenBank/DDBJ whole genome shotgun (WGS) entry which is preliminary data.</text>
</comment>
<dbReference type="AlphaFoldDB" id="A0A921HU37"/>
<dbReference type="Proteomes" id="UP000747013">
    <property type="component" value="Unassembled WGS sequence"/>
</dbReference>
<reference evidence="2" key="2">
    <citation type="submission" date="2021-09" db="EMBL/GenBank/DDBJ databases">
        <authorList>
            <person name="Gilroy R."/>
        </authorList>
    </citation>
    <scope>NUCLEOTIDE SEQUENCE</scope>
    <source>
        <strain evidence="2">7886</strain>
    </source>
</reference>
<gene>
    <name evidence="2" type="ORF">K8V88_07715</name>
</gene>
<evidence type="ECO:0000256" key="1">
    <source>
        <dbReference type="SAM" id="Coils"/>
    </source>
</evidence>
<evidence type="ECO:0000313" key="2">
    <source>
        <dbReference type="EMBL" id="HJF87310.1"/>
    </source>
</evidence>
<name>A0A921HU37_9LACO</name>
<reference evidence="2" key="1">
    <citation type="journal article" date="2021" name="PeerJ">
        <title>Extensive microbial diversity within the chicken gut microbiome revealed by metagenomics and culture.</title>
        <authorList>
            <person name="Gilroy R."/>
            <person name="Ravi A."/>
            <person name="Getino M."/>
            <person name="Pursley I."/>
            <person name="Horton D.L."/>
            <person name="Alikhan N.F."/>
            <person name="Baker D."/>
            <person name="Gharbi K."/>
            <person name="Hall N."/>
            <person name="Watson M."/>
            <person name="Adriaenssens E.M."/>
            <person name="Foster-Nyarko E."/>
            <person name="Jarju S."/>
            <person name="Secka A."/>
            <person name="Antonio M."/>
            <person name="Oren A."/>
            <person name="Chaudhuri R.R."/>
            <person name="La Ragione R."/>
            <person name="Hildebrand F."/>
            <person name="Pallen M.J."/>
        </authorList>
    </citation>
    <scope>NUCLEOTIDE SEQUENCE</scope>
    <source>
        <strain evidence="2">7886</strain>
    </source>
</reference>
<evidence type="ECO:0000313" key="3">
    <source>
        <dbReference type="Proteomes" id="UP000747013"/>
    </source>
</evidence>
<dbReference type="EMBL" id="DYWC01000177">
    <property type="protein sequence ID" value="HJF87310.1"/>
    <property type="molecule type" value="Genomic_DNA"/>
</dbReference>
<keyword evidence="1" id="KW-0175">Coiled coil</keyword>